<keyword evidence="2" id="KW-0067">ATP-binding</keyword>
<name>A0A392NHQ0_9FABA</name>
<sequence>MQVNYLWPIESETINEFEKKWHNATGTFGGKIIPDTISVMFGRTLEVPESCGGVARFTFDYLCGRPLVLLDLDWSSALSGIRILD</sequence>
<dbReference type="GO" id="GO:0016887">
    <property type="term" value="F:ATP hydrolysis activity"/>
    <property type="evidence" value="ECO:0007669"/>
    <property type="project" value="InterPro"/>
</dbReference>
<dbReference type="Proteomes" id="UP000265520">
    <property type="component" value="Unassembled WGS sequence"/>
</dbReference>
<protein>
    <submittedName>
        <fullName evidence="3">AFG1-family ATPase</fullName>
    </submittedName>
</protein>
<reference evidence="3 4" key="1">
    <citation type="journal article" date="2018" name="Front. Plant Sci.">
        <title>Red Clover (Trifolium pratense) and Zigzag Clover (T. medium) - A Picture of Genomic Similarities and Differences.</title>
        <authorList>
            <person name="Dluhosova J."/>
            <person name="Istvanek J."/>
            <person name="Nedelnik J."/>
            <person name="Repkova J."/>
        </authorList>
    </citation>
    <scope>NUCLEOTIDE SEQUENCE [LARGE SCALE GENOMIC DNA]</scope>
    <source>
        <strain evidence="4">cv. 10/8</strain>
        <tissue evidence="3">Leaf</tissue>
    </source>
</reference>
<organism evidence="3 4">
    <name type="scientific">Trifolium medium</name>
    <dbReference type="NCBI Taxonomy" id="97028"/>
    <lineage>
        <taxon>Eukaryota</taxon>
        <taxon>Viridiplantae</taxon>
        <taxon>Streptophyta</taxon>
        <taxon>Embryophyta</taxon>
        <taxon>Tracheophyta</taxon>
        <taxon>Spermatophyta</taxon>
        <taxon>Magnoliopsida</taxon>
        <taxon>eudicotyledons</taxon>
        <taxon>Gunneridae</taxon>
        <taxon>Pentapetalae</taxon>
        <taxon>rosids</taxon>
        <taxon>fabids</taxon>
        <taxon>Fabales</taxon>
        <taxon>Fabaceae</taxon>
        <taxon>Papilionoideae</taxon>
        <taxon>50 kb inversion clade</taxon>
        <taxon>NPAAA clade</taxon>
        <taxon>Hologalegina</taxon>
        <taxon>IRL clade</taxon>
        <taxon>Trifolieae</taxon>
        <taxon>Trifolium</taxon>
    </lineage>
</organism>
<dbReference type="InterPro" id="IPR005654">
    <property type="entry name" value="ATPase_AFG1-like"/>
</dbReference>
<evidence type="ECO:0000256" key="1">
    <source>
        <dbReference type="ARBA" id="ARBA00022741"/>
    </source>
</evidence>
<dbReference type="AlphaFoldDB" id="A0A392NHQ0"/>
<evidence type="ECO:0000256" key="2">
    <source>
        <dbReference type="ARBA" id="ARBA00022840"/>
    </source>
</evidence>
<accession>A0A392NHQ0</accession>
<dbReference type="EMBL" id="LXQA010040174">
    <property type="protein sequence ID" value="MCH99397.1"/>
    <property type="molecule type" value="Genomic_DNA"/>
</dbReference>
<dbReference type="GO" id="GO:0005739">
    <property type="term" value="C:mitochondrion"/>
    <property type="evidence" value="ECO:0007669"/>
    <property type="project" value="TreeGrafter"/>
</dbReference>
<dbReference type="GO" id="GO:0005524">
    <property type="term" value="F:ATP binding"/>
    <property type="evidence" value="ECO:0007669"/>
    <property type="project" value="UniProtKB-KW"/>
</dbReference>
<proteinExistence type="predicted"/>
<evidence type="ECO:0000313" key="4">
    <source>
        <dbReference type="Proteomes" id="UP000265520"/>
    </source>
</evidence>
<keyword evidence="1" id="KW-0547">Nucleotide-binding</keyword>
<evidence type="ECO:0000313" key="3">
    <source>
        <dbReference type="EMBL" id="MCH99397.1"/>
    </source>
</evidence>
<keyword evidence="4" id="KW-1185">Reference proteome</keyword>
<comment type="caution">
    <text evidence="3">The sequence shown here is derived from an EMBL/GenBank/DDBJ whole genome shotgun (WGS) entry which is preliminary data.</text>
</comment>
<dbReference type="PANTHER" id="PTHR12169:SF6">
    <property type="entry name" value="AFG1-LIKE ATPASE"/>
    <property type="match status" value="1"/>
</dbReference>
<dbReference type="PANTHER" id="PTHR12169">
    <property type="entry name" value="ATPASE N2B"/>
    <property type="match status" value="1"/>
</dbReference>